<keyword evidence="1" id="KW-1133">Transmembrane helix</keyword>
<sequence length="76" mass="9363">MHYLECLLRVFLKIDVQIVYNLSRWTPIYTVNKKMKGFIILQKRRMYKRCVLKYYIYMLPVSYFYGILIASEKVKK</sequence>
<gene>
    <name evidence="2" type="ORF">FME64_30805</name>
</gene>
<comment type="caution">
    <text evidence="2">The sequence shown here is derived from an EMBL/GenBank/DDBJ whole genome shotgun (WGS) entry which is preliminary data.</text>
</comment>
<reference evidence="2" key="2">
    <citation type="journal article" date="2021" name="J. Invertebr. Pathol.">
        <title>Molecular characterization of a Bacillus thuringiensis strain from Argentina, toxic against Lepidoptera and Coleoptera, based on its whole-genome and Cry protein analysis.</title>
        <authorList>
            <person name="Nicolas Lazarte J."/>
            <person name="Pia Valacco M."/>
            <person name="Moreno S."/>
            <person name="Salerno G.L."/>
            <person name="Beron C.M."/>
        </authorList>
    </citation>
    <scope>NUCLEOTIDE SEQUENCE</scope>
    <source>
        <strain evidence="2">FCC7</strain>
    </source>
</reference>
<reference evidence="2" key="1">
    <citation type="submission" date="2019-07" db="EMBL/GenBank/DDBJ databases">
        <authorList>
            <person name="Lazarte J.N."/>
            <person name="Poliero A."/>
            <person name="Beron C."/>
        </authorList>
    </citation>
    <scope>NUCLEOTIDE SEQUENCE</scope>
    <source>
        <strain evidence="2">FCC7</strain>
    </source>
</reference>
<keyword evidence="1" id="KW-0812">Transmembrane</keyword>
<feature type="transmembrane region" description="Helical" evidence="1">
    <location>
        <begin position="54"/>
        <end position="71"/>
    </location>
</feature>
<dbReference type="EMBL" id="VIXF01000009">
    <property type="protein sequence ID" value="MBN9901643.1"/>
    <property type="molecule type" value="Genomic_DNA"/>
</dbReference>
<accession>A0AAW4I2S4</accession>
<keyword evidence="1" id="KW-0472">Membrane</keyword>
<proteinExistence type="predicted"/>
<evidence type="ECO:0000313" key="3">
    <source>
        <dbReference type="Proteomes" id="UP000775627"/>
    </source>
</evidence>
<protein>
    <submittedName>
        <fullName evidence="2">Uncharacterized protein</fullName>
    </submittedName>
</protein>
<evidence type="ECO:0000256" key="1">
    <source>
        <dbReference type="SAM" id="Phobius"/>
    </source>
</evidence>
<dbReference type="Proteomes" id="UP000775627">
    <property type="component" value="Unassembled WGS sequence"/>
</dbReference>
<organism evidence="2 3">
    <name type="scientific">Bacillus thuringiensis</name>
    <dbReference type="NCBI Taxonomy" id="1428"/>
    <lineage>
        <taxon>Bacteria</taxon>
        <taxon>Bacillati</taxon>
        <taxon>Bacillota</taxon>
        <taxon>Bacilli</taxon>
        <taxon>Bacillales</taxon>
        <taxon>Bacillaceae</taxon>
        <taxon>Bacillus</taxon>
        <taxon>Bacillus cereus group</taxon>
    </lineage>
</organism>
<evidence type="ECO:0000313" key="2">
    <source>
        <dbReference type="EMBL" id="MBN9901643.1"/>
    </source>
</evidence>
<name>A0AAW4I2S4_BACTU</name>
<dbReference type="AlphaFoldDB" id="A0AAW4I2S4"/>